<organism evidence="1">
    <name type="scientific">Ralstonia solanacearum</name>
    <name type="common">Pseudomonas solanacearum</name>
    <dbReference type="NCBI Taxonomy" id="305"/>
    <lineage>
        <taxon>Bacteria</taxon>
        <taxon>Pseudomonadati</taxon>
        <taxon>Pseudomonadota</taxon>
        <taxon>Betaproteobacteria</taxon>
        <taxon>Burkholderiales</taxon>
        <taxon>Burkholderiaceae</taxon>
        <taxon>Ralstonia</taxon>
        <taxon>Ralstonia solanacearum species complex</taxon>
    </lineage>
</organism>
<accession>A0A0S4TQB1</accession>
<dbReference type="AlphaFoldDB" id="A0A0S4TQB1"/>
<sequence>MVVTITMGNSTFAMMRDVSAPTVVGGRHWGGLRMG</sequence>
<dbReference type="EMBL" id="LN899819">
    <property type="protein sequence ID" value="CUV12231.1"/>
    <property type="molecule type" value="Genomic_DNA"/>
</dbReference>
<name>A0A0S4TQB1_RALSL</name>
<protein>
    <submittedName>
        <fullName evidence="1">Uncharacterized protein</fullName>
    </submittedName>
</protein>
<reference evidence="1" key="1">
    <citation type="submission" date="2015-10" db="EMBL/GenBank/DDBJ databases">
        <authorList>
            <person name="Gilbert D.G."/>
        </authorList>
    </citation>
    <scope>NUCLEOTIDE SEQUENCE</scope>
    <source>
        <strain evidence="1">Phyl III-seqv23</strain>
    </source>
</reference>
<evidence type="ECO:0000313" key="1">
    <source>
        <dbReference type="EMBL" id="CUV12231.1"/>
    </source>
</evidence>
<proteinExistence type="predicted"/>
<gene>
    <name evidence="1" type="ORF">RUN39_v1_330013</name>
</gene>